<dbReference type="EMBL" id="CP046052">
    <property type="protein sequence ID" value="QGM46034.1"/>
    <property type="molecule type" value="Genomic_DNA"/>
</dbReference>
<feature type="domain" description="N-acetyltransferase" evidence="3">
    <location>
        <begin position="2"/>
        <end position="159"/>
    </location>
</feature>
<dbReference type="Proteomes" id="UP000309061">
    <property type="component" value="Chromosome"/>
</dbReference>
<accession>A0A6B8KC91</accession>
<evidence type="ECO:0000313" key="4">
    <source>
        <dbReference type="EMBL" id="QGM46034.1"/>
    </source>
</evidence>
<dbReference type="PANTHER" id="PTHR43072">
    <property type="entry name" value="N-ACETYLTRANSFERASE"/>
    <property type="match status" value="1"/>
</dbReference>
<dbReference type="CDD" id="cd04301">
    <property type="entry name" value="NAT_SF"/>
    <property type="match status" value="1"/>
</dbReference>
<protein>
    <submittedName>
        <fullName evidence="4">GNAT family N-acetyltransferase</fullName>
    </submittedName>
</protein>
<keyword evidence="1 4" id="KW-0808">Transferase</keyword>
<organism evidence="4 5">
    <name type="scientific">Methylocystis heyeri</name>
    <dbReference type="NCBI Taxonomy" id="391905"/>
    <lineage>
        <taxon>Bacteria</taxon>
        <taxon>Pseudomonadati</taxon>
        <taxon>Pseudomonadota</taxon>
        <taxon>Alphaproteobacteria</taxon>
        <taxon>Hyphomicrobiales</taxon>
        <taxon>Methylocystaceae</taxon>
        <taxon>Methylocystis</taxon>
    </lineage>
</organism>
<keyword evidence="5" id="KW-1185">Reference proteome</keyword>
<sequence length="188" mass="20599">MPKIRPALIDDAPAIASIYGPYVVETAISFEIEPPDAEEIARRIANCMTAYPWLVAECDGKVAGYAYAGRHGARAAYDWSAEVSIYLHPDHCRKGVGRALYRTLFRLLQRQGVHAVFAVITLPNDPSVALHHALGMEEIGVYAQAGFKFGEWRDVLTMGVTISGGEAPLGPVTPFPRLDLLSEDFERA</sequence>
<dbReference type="RefSeq" id="WP_136496295.1">
    <property type="nucleotide sequence ID" value="NZ_CP046052.1"/>
</dbReference>
<dbReference type="PANTHER" id="PTHR43072:SF23">
    <property type="entry name" value="UPF0039 PROTEIN C11D3.02C"/>
    <property type="match status" value="1"/>
</dbReference>
<dbReference type="PROSITE" id="PS51186">
    <property type="entry name" value="GNAT"/>
    <property type="match status" value="1"/>
</dbReference>
<dbReference type="InterPro" id="IPR000182">
    <property type="entry name" value="GNAT_dom"/>
</dbReference>
<dbReference type="SUPFAM" id="SSF55729">
    <property type="entry name" value="Acyl-CoA N-acyltransferases (Nat)"/>
    <property type="match status" value="1"/>
</dbReference>
<reference evidence="4 5" key="1">
    <citation type="submission" date="2019-11" db="EMBL/GenBank/DDBJ databases">
        <title>The genome sequence of Methylocystis heyeri.</title>
        <authorList>
            <person name="Oshkin I.Y."/>
            <person name="Miroshnikov K."/>
            <person name="Dedysh S.N."/>
        </authorList>
    </citation>
    <scope>NUCLEOTIDE SEQUENCE [LARGE SCALE GENOMIC DNA]</scope>
    <source>
        <strain evidence="4 5">H2</strain>
    </source>
</reference>
<proteinExistence type="predicted"/>
<dbReference type="Gene3D" id="3.40.630.30">
    <property type="match status" value="1"/>
</dbReference>
<dbReference type="GO" id="GO:0016747">
    <property type="term" value="F:acyltransferase activity, transferring groups other than amino-acyl groups"/>
    <property type="evidence" value="ECO:0007669"/>
    <property type="project" value="InterPro"/>
</dbReference>
<gene>
    <name evidence="4" type="ORF">H2LOC_010160</name>
</gene>
<dbReference type="InterPro" id="IPR016181">
    <property type="entry name" value="Acyl_CoA_acyltransferase"/>
</dbReference>
<evidence type="ECO:0000259" key="3">
    <source>
        <dbReference type="PROSITE" id="PS51186"/>
    </source>
</evidence>
<dbReference type="AlphaFoldDB" id="A0A6B8KC91"/>
<evidence type="ECO:0000313" key="5">
    <source>
        <dbReference type="Proteomes" id="UP000309061"/>
    </source>
</evidence>
<name>A0A6B8KC91_9HYPH</name>
<keyword evidence="2" id="KW-0012">Acyltransferase</keyword>
<dbReference type="KEGG" id="mhey:H2LOC_010160"/>
<evidence type="ECO:0000256" key="2">
    <source>
        <dbReference type="ARBA" id="ARBA00023315"/>
    </source>
</evidence>
<dbReference type="OrthoDB" id="5459937at2"/>
<dbReference type="Pfam" id="PF13420">
    <property type="entry name" value="Acetyltransf_4"/>
    <property type="match status" value="1"/>
</dbReference>
<evidence type="ECO:0000256" key="1">
    <source>
        <dbReference type="ARBA" id="ARBA00022679"/>
    </source>
</evidence>